<dbReference type="SUPFAM" id="SSF75304">
    <property type="entry name" value="Amidase signature (AS) enzymes"/>
    <property type="match status" value="1"/>
</dbReference>
<comment type="function">
    <text evidence="1">Hydrolyzes indole-3-acetamide (IAM) into indole-3-acetic acid (IAA).</text>
</comment>
<dbReference type="Gene3D" id="3.90.1300.10">
    <property type="entry name" value="Amidase signature (AS) domain"/>
    <property type="match status" value="1"/>
</dbReference>
<evidence type="ECO:0000256" key="2">
    <source>
        <dbReference type="ARBA" id="ARBA00021874"/>
    </source>
</evidence>
<keyword evidence="5" id="KW-1185">Reference proteome</keyword>
<name>A0A2T5BB54_MYCDI</name>
<organism evidence="4 5">
    <name type="scientific">Mycoplana dimorpha</name>
    <dbReference type="NCBI Taxonomy" id="28320"/>
    <lineage>
        <taxon>Bacteria</taxon>
        <taxon>Pseudomonadati</taxon>
        <taxon>Pseudomonadota</taxon>
        <taxon>Alphaproteobacteria</taxon>
        <taxon>Hyphomicrobiales</taxon>
        <taxon>Rhizobiaceae</taxon>
        <taxon>Mycoplana</taxon>
    </lineage>
</organism>
<comment type="caution">
    <text evidence="4">The sequence shown here is derived from an EMBL/GenBank/DDBJ whole genome shotgun (WGS) entry which is preliminary data.</text>
</comment>
<dbReference type="Proteomes" id="UP000241247">
    <property type="component" value="Unassembled WGS sequence"/>
</dbReference>
<dbReference type="EMBL" id="PZZZ01000003">
    <property type="protein sequence ID" value="PTM96184.1"/>
    <property type="molecule type" value="Genomic_DNA"/>
</dbReference>
<dbReference type="PROSITE" id="PS00571">
    <property type="entry name" value="AMIDASES"/>
    <property type="match status" value="1"/>
</dbReference>
<keyword evidence="4" id="KW-0808">Transferase</keyword>
<dbReference type="InterPro" id="IPR000120">
    <property type="entry name" value="Amidase"/>
</dbReference>
<evidence type="ECO:0000313" key="5">
    <source>
        <dbReference type="Proteomes" id="UP000241247"/>
    </source>
</evidence>
<sequence length="456" mass="48148">MQPVCYEAIRSPLKSRRPALSHDPTSHNPTRTRLETILARLAARRETERTYTTLYPESARAEADAADARLREGRSLGPLDGRIVSIKDLFDVAGEPTLAGSVIRRSAPAAMADAAVVRQLRAAGCVIIGKTHMTEFAFTAVGLNPHYPVPGNATDESLVPGGSSSGAAVSVAEGTCDIAIGSDTGGSVRIPAGLNGLVGFKPTARRVPLDGAFPLAPSLDSIGPLAASVADCALADAIMAGEPPVPLVTTSLDGLRIGVPRGRLFEDVVPEIANAFEAGLDKLRQAGAELADCPIDDLLDDMDRATRIGSVAGIEASRIHADWLDDEQAPVDVRVSGTLRRRRLVSDADLEALLARRAELAGAMDRRLAPFEALALPTSPIFAPSIAAVSSNEETYRRVEDLLLRNNQVANQFDLTAITLPMAGLARPAGLMLFGRTGTDRTLLQIAAAVELQLRA</sequence>
<dbReference type="GO" id="GO:0016740">
    <property type="term" value="F:transferase activity"/>
    <property type="evidence" value="ECO:0007669"/>
    <property type="project" value="UniProtKB-KW"/>
</dbReference>
<evidence type="ECO:0000313" key="4">
    <source>
        <dbReference type="EMBL" id="PTM96184.1"/>
    </source>
</evidence>
<dbReference type="NCBIfam" id="NF004622">
    <property type="entry name" value="PRK05962.1"/>
    <property type="match status" value="1"/>
</dbReference>
<proteinExistence type="predicted"/>
<dbReference type="PANTHER" id="PTHR11895:SF176">
    <property type="entry name" value="AMIDASE AMID-RELATED"/>
    <property type="match status" value="1"/>
</dbReference>
<dbReference type="InterPro" id="IPR036928">
    <property type="entry name" value="AS_sf"/>
</dbReference>
<dbReference type="Pfam" id="PF01425">
    <property type="entry name" value="Amidase"/>
    <property type="match status" value="1"/>
</dbReference>
<reference evidence="4 5" key="1">
    <citation type="submission" date="2018-04" db="EMBL/GenBank/DDBJ databases">
        <title>Genomic Encyclopedia of Type Strains, Phase IV (KMG-IV): sequencing the most valuable type-strain genomes for metagenomic binning, comparative biology and taxonomic classification.</title>
        <authorList>
            <person name="Goeker M."/>
        </authorList>
    </citation>
    <scope>NUCLEOTIDE SEQUENCE [LARGE SCALE GENOMIC DNA]</scope>
    <source>
        <strain evidence="4 5">DSM 7138</strain>
    </source>
</reference>
<gene>
    <name evidence="4" type="ORF">C7449_103198</name>
</gene>
<dbReference type="AlphaFoldDB" id="A0A2T5BB54"/>
<protein>
    <recommendedName>
        <fullName evidence="2">Indoleacetamide hydrolase</fullName>
    </recommendedName>
</protein>
<accession>A0A2T5BB54</accession>
<dbReference type="PANTHER" id="PTHR11895">
    <property type="entry name" value="TRANSAMIDASE"/>
    <property type="match status" value="1"/>
</dbReference>
<feature type="domain" description="Amidase" evidence="3">
    <location>
        <begin position="34"/>
        <end position="444"/>
    </location>
</feature>
<evidence type="ECO:0000259" key="3">
    <source>
        <dbReference type="Pfam" id="PF01425"/>
    </source>
</evidence>
<evidence type="ECO:0000256" key="1">
    <source>
        <dbReference type="ARBA" id="ARBA00003871"/>
    </source>
</evidence>
<dbReference type="InterPro" id="IPR020556">
    <property type="entry name" value="Amidase_CS"/>
</dbReference>
<dbReference type="InterPro" id="IPR023631">
    <property type="entry name" value="Amidase_dom"/>
</dbReference>